<dbReference type="PANTHER" id="PTHR36617">
    <property type="entry name" value="PROTEIN, PUTATIVE-RELATED"/>
    <property type="match status" value="1"/>
</dbReference>
<evidence type="ECO:0000259" key="2">
    <source>
        <dbReference type="PROSITE" id="PS50878"/>
    </source>
</evidence>
<dbReference type="SUPFAM" id="SSF56672">
    <property type="entry name" value="DNA/RNA polymerases"/>
    <property type="match status" value="1"/>
</dbReference>
<evidence type="ECO:0000313" key="4">
    <source>
        <dbReference type="Proteomes" id="UP000288805"/>
    </source>
</evidence>
<evidence type="ECO:0000256" key="1">
    <source>
        <dbReference type="SAM" id="SignalP"/>
    </source>
</evidence>
<dbReference type="EMBL" id="QGNW01000010">
    <property type="protein sequence ID" value="RVX18894.1"/>
    <property type="molecule type" value="Genomic_DNA"/>
</dbReference>
<dbReference type="InterPro" id="IPR043128">
    <property type="entry name" value="Rev_trsase/Diguanyl_cyclase"/>
</dbReference>
<proteinExistence type="predicted"/>
<dbReference type="PROSITE" id="PS50878">
    <property type="entry name" value="RT_POL"/>
    <property type="match status" value="1"/>
</dbReference>
<keyword evidence="1" id="KW-0732">Signal</keyword>
<feature type="domain" description="Reverse transcriptase" evidence="2">
    <location>
        <begin position="1"/>
        <end position="139"/>
    </location>
</feature>
<dbReference type="InterPro" id="IPR000477">
    <property type="entry name" value="RT_dom"/>
</dbReference>
<dbReference type="Proteomes" id="UP000288805">
    <property type="component" value="Unassembled WGS sequence"/>
</dbReference>
<protein>
    <submittedName>
        <fullName evidence="3">Putative ribonuclease H protein</fullName>
    </submittedName>
</protein>
<organism evidence="3 4">
    <name type="scientific">Vitis vinifera</name>
    <name type="common">Grape</name>
    <dbReference type="NCBI Taxonomy" id="29760"/>
    <lineage>
        <taxon>Eukaryota</taxon>
        <taxon>Viridiplantae</taxon>
        <taxon>Streptophyta</taxon>
        <taxon>Embryophyta</taxon>
        <taxon>Tracheophyta</taxon>
        <taxon>Spermatophyta</taxon>
        <taxon>Magnoliopsida</taxon>
        <taxon>eudicotyledons</taxon>
        <taxon>Gunneridae</taxon>
        <taxon>Pentapetalae</taxon>
        <taxon>rosids</taxon>
        <taxon>Vitales</taxon>
        <taxon>Vitaceae</taxon>
        <taxon>Viteae</taxon>
        <taxon>Vitis</taxon>
    </lineage>
</organism>
<accession>A0A438KCG7</accession>
<comment type="caution">
    <text evidence="3">The sequence shown here is derived from an EMBL/GenBank/DDBJ whole genome shotgun (WGS) entry which is preliminary data.</text>
</comment>
<feature type="chain" id="PRO_5019475093" evidence="1">
    <location>
        <begin position="20"/>
        <end position="391"/>
    </location>
</feature>
<dbReference type="AlphaFoldDB" id="A0A438KCG7"/>
<name>A0A438KCG7_VITVI</name>
<reference evidence="3 4" key="1">
    <citation type="journal article" date="2018" name="PLoS Genet.">
        <title>Population sequencing reveals clonal diversity and ancestral inbreeding in the grapevine cultivar Chardonnay.</title>
        <authorList>
            <person name="Roach M.J."/>
            <person name="Johnson D.L."/>
            <person name="Bohlmann J."/>
            <person name="van Vuuren H.J."/>
            <person name="Jones S.J."/>
            <person name="Pretorius I.S."/>
            <person name="Schmidt S.A."/>
            <person name="Borneman A.R."/>
        </authorList>
    </citation>
    <scope>NUCLEOTIDE SEQUENCE [LARGE SCALE GENOMIC DNA]</scope>
    <source>
        <strain evidence="4">cv. Chardonnay</strain>
        <tissue evidence="3">Leaf</tissue>
    </source>
</reference>
<dbReference type="Gene3D" id="3.30.70.270">
    <property type="match status" value="1"/>
</dbReference>
<dbReference type="InterPro" id="IPR043502">
    <property type="entry name" value="DNA/RNA_pol_sf"/>
</dbReference>
<dbReference type="Pfam" id="PF13966">
    <property type="entry name" value="zf-RVT"/>
    <property type="match status" value="1"/>
</dbReference>
<evidence type="ECO:0000313" key="3">
    <source>
        <dbReference type="EMBL" id="RVX18894.1"/>
    </source>
</evidence>
<feature type="signal peptide" evidence="1">
    <location>
        <begin position="1"/>
        <end position="19"/>
    </location>
</feature>
<gene>
    <name evidence="3" type="primary">VvCHDp000001_1166</name>
    <name evidence="3" type="ORF">CK203_007018</name>
</gene>
<dbReference type="InterPro" id="IPR026960">
    <property type="entry name" value="RVT-Znf"/>
</dbReference>
<sequence length="391" mass="44445">MWSCLSSTKFSVLVNGVLAGFFPSSKGLRQGDPLSPYLFVLGMEVLDALIRRAVVGGYLLGCSIRGGRRHNLKISHLFFADDTVVFSEANKEHLTHLSWILFWFEVASGLKINLDKSEIIPVGVVEEIEEMAAKLGYKNKGGLGLRKLVLLNKALLGKWIWRFACDKDNLWKQVIMAKYGQEGHGWRAKRAYGAFGVGVWKEILKETDWCWDNMVFIAGKGSKISFWTDVWCTGTTLSQNFPHLFAMASHRNATVEEMWDQNFCQGGWNLRFLRDFNDWELDMIGDLLYALRGYKPSMEEDSVCWKGGKKGKFRVKEAYNLLANPNDIVYLSRCIWVDTVPTKVAFFAWEATWGRVLTLDRLQKRGWQLPNCCFLCGCAVSLSRNCKGGLN</sequence>
<dbReference type="Pfam" id="PF00078">
    <property type="entry name" value="RVT_1"/>
    <property type="match status" value="1"/>
</dbReference>
<dbReference type="PANTHER" id="PTHR36617:SF15">
    <property type="entry name" value="REVERSE TRANSCRIPTASE ZINC-BINDING DOMAIN-CONTAINING PROTEIN"/>
    <property type="match status" value="1"/>
</dbReference>